<evidence type="ECO:0000313" key="2">
    <source>
        <dbReference type="Proteomes" id="UP000800200"/>
    </source>
</evidence>
<accession>A0A6A6DCN1</accession>
<dbReference type="Proteomes" id="UP000800200">
    <property type="component" value="Unassembled WGS sequence"/>
</dbReference>
<gene>
    <name evidence="1" type="ORF">K469DRAFT_610950</name>
</gene>
<dbReference type="AlphaFoldDB" id="A0A6A6DCN1"/>
<name>A0A6A6DCN1_9PEZI</name>
<dbReference type="EMBL" id="ML994735">
    <property type="protein sequence ID" value="KAF2175396.1"/>
    <property type="molecule type" value="Genomic_DNA"/>
</dbReference>
<reference evidence="1" key="1">
    <citation type="journal article" date="2020" name="Stud. Mycol.">
        <title>101 Dothideomycetes genomes: a test case for predicting lifestyles and emergence of pathogens.</title>
        <authorList>
            <person name="Haridas S."/>
            <person name="Albert R."/>
            <person name="Binder M."/>
            <person name="Bloem J."/>
            <person name="Labutti K."/>
            <person name="Salamov A."/>
            <person name="Andreopoulos B."/>
            <person name="Baker S."/>
            <person name="Barry K."/>
            <person name="Bills G."/>
            <person name="Bluhm B."/>
            <person name="Cannon C."/>
            <person name="Castanera R."/>
            <person name="Culley D."/>
            <person name="Daum C."/>
            <person name="Ezra D."/>
            <person name="Gonzalez J."/>
            <person name="Henrissat B."/>
            <person name="Kuo A."/>
            <person name="Liang C."/>
            <person name="Lipzen A."/>
            <person name="Lutzoni F."/>
            <person name="Magnuson J."/>
            <person name="Mondo S."/>
            <person name="Nolan M."/>
            <person name="Ohm R."/>
            <person name="Pangilinan J."/>
            <person name="Park H.-J."/>
            <person name="Ramirez L."/>
            <person name="Alfaro M."/>
            <person name="Sun H."/>
            <person name="Tritt A."/>
            <person name="Yoshinaga Y."/>
            <person name="Zwiers L.-H."/>
            <person name="Turgeon B."/>
            <person name="Goodwin S."/>
            <person name="Spatafora J."/>
            <person name="Crous P."/>
            <person name="Grigoriev I."/>
        </authorList>
    </citation>
    <scope>NUCLEOTIDE SEQUENCE</scope>
    <source>
        <strain evidence="1">CBS 207.26</strain>
    </source>
</reference>
<evidence type="ECO:0008006" key="3">
    <source>
        <dbReference type="Google" id="ProtNLM"/>
    </source>
</evidence>
<sequence>SANNTLRKAQYERHFKKWGFQRYTRRENWEAIALKVTKRKRDNKESEVRIDGEVVCVKKLRKELSRYAPTPKTPEGIYVCTPPSLHVNTCLSYNLPWFRFLAMFESKGSYTTGLNYLYIGLTLY</sequence>
<protein>
    <recommendedName>
        <fullName evidence="3">Clr5 domain-containing protein</fullName>
    </recommendedName>
</protein>
<proteinExistence type="predicted"/>
<organism evidence="1 2">
    <name type="scientific">Zopfia rhizophila CBS 207.26</name>
    <dbReference type="NCBI Taxonomy" id="1314779"/>
    <lineage>
        <taxon>Eukaryota</taxon>
        <taxon>Fungi</taxon>
        <taxon>Dikarya</taxon>
        <taxon>Ascomycota</taxon>
        <taxon>Pezizomycotina</taxon>
        <taxon>Dothideomycetes</taxon>
        <taxon>Dothideomycetes incertae sedis</taxon>
        <taxon>Zopfiaceae</taxon>
        <taxon>Zopfia</taxon>
    </lineage>
</organism>
<keyword evidence="2" id="KW-1185">Reference proteome</keyword>
<dbReference type="OrthoDB" id="3910313at2759"/>
<evidence type="ECO:0000313" key="1">
    <source>
        <dbReference type="EMBL" id="KAF2175396.1"/>
    </source>
</evidence>
<feature type="non-terminal residue" evidence="1">
    <location>
        <position position="1"/>
    </location>
</feature>